<name>A0A2X0XHN2_9BACI</name>
<feature type="transmembrane region" description="Helical" evidence="1">
    <location>
        <begin position="311"/>
        <end position="334"/>
    </location>
</feature>
<feature type="transmembrane region" description="Helical" evidence="1">
    <location>
        <begin position="391"/>
        <end position="417"/>
    </location>
</feature>
<keyword evidence="1" id="KW-0472">Membrane</keyword>
<sequence length="1460" mass="159279">MATDGSVIIDTRLSTGNLQRDVQNVNNQLGNIGSNMNDVGTRMNRTMSQQMNYMANQVTRHSRYMSAEAQAMAREMSEAYRAQSRSMLQYEEQLLGIEYAFFRAAQASGEYQGTNQQFMNSLQELGNTQRQINDQMMASNQLALAGIYSSVAALMAMSTQASKISANYRRMANPIYNVNQGLLTMADNLNRAANAAQPAALALRMLGPNANMKQLNDMINMINQGLMRHQMITLGAAIASAIFYKQLHDGAMATNKAYKTAFEEMGEAVRKAFQPMVDVFAMVMIPVYKFITAIAELVIQFNEAHPTVAKLVAAFLMLIPALTLLLSPLAIGIGLLGGMQAAFGALWAIIGPVVTGLAAMMGTVLLVSAAIVGLTYGIITLWKNSETFRNGVYTVIAALQTFGQAIVDFGKYLFYVITTGDTMNDWLTHLPAGFQGVALAIGESINSIINFFTSFGKYIYWVIASGDTMNDWLSHLPVVFQNVAYGIGEGIVKIKEFLNQFVEAIKAAFQGDFTQLTQVFATLIPTIIGLLIGGLPALLLTVARFMPAIAEQLNMGTETIVSVINSVINAIVTFLTTQVPIFLQKGVEILTSIIQGLISALPVVVQAISNIIAALVEVITTSLPMLLESGVTIITALVEGILTLLPSLLNVGLELIVTLVQGIIQVLPQLVETATQIIDTVLKTLTQLLPKLLKMGVDVLMKLVEGILEVIPDLIETATDIISTLLETIVQMLPEVLSAGTDLLLALIDGILDTLPQLIDTALEIVINIIDIIVENLPKLIEAGVKILTSLIEGIINIIPKLIETAVLLITKILETLVSNLPKIIEAGVKILLAIISGIIQILPELIKAIIKLAVTIVNTIVENLPKILNSGKEILKALVEGIVSLISMLLKAIKTDIMDGIKSAISDKIKDITTVGKDIINGLIEGITSMGKDAIEAITGVVGGVISAAKKMLDSHSPSRVFIGIGNDTIDGFDIGLEERRKRLEGTMTSITKGLVTIGKEHAKEELELSKQKNAQIAEVEKRAKEDIDKIYRNAYAKKRKTTIDENIKIQRIQEDSAKKVADIEKKSAVESEKIQKEAQQAKLESVKNFIAAKKEIEGLSLIDEAYIWEQSLSLFKANSKERLAAQKEYQSAVAAVNQELTAINKEYSTEIQKVHDDLIKSEESVNKAVEDSITKRENFYKNSKGIFDEFKVELNRTGEELLNNLSSQIVHFEGWQREIEHLATRAIDEGLLAELREMGPAALAEIVALNSMTDVQLTKYSEMYRAKAKWAREMAVKEHIDMKNDADKQIKEMRSSADKQLDNLNREWDSKIKGLTKATKSELSTLKQIGQAAGQGLLDGISSVEQPLYNKLNEISNNIKRVMGEALNVDIPINTAPKYVPPSSGGNISSSAFNAASKPSNNTVSNGVKSALGAVSKVVNNKYDQGVTQHLNFTTKPMSPYEIARQTKKAAEQAALGW</sequence>
<feature type="transmembrane region" description="Helical" evidence="1">
    <location>
        <begin position="563"/>
        <end position="583"/>
    </location>
</feature>
<feature type="transmembrane region" description="Helical" evidence="1">
    <location>
        <begin position="346"/>
        <end position="379"/>
    </location>
</feature>
<dbReference type="EMBL" id="UAQE01000001">
    <property type="protein sequence ID" value="SPT98429.1"/>
    <property type="molecule type" value="Genomic_DNA"/>
</dbReference>
<organism evidence="2 3">
    <name type="scientific">Lysinibacillus capsici</name>
    <dbReference type="NCBI Taxonomy" id="2115968"/>
    <lineage>
        <taxon>Bacteria</taxon>
        <taxon>Bacillati</taxon>
        <taxon>Bacillota</taxon>
        <taxon>Bacilli</taxon>
        <taxon>Bacillales</taxon>
        <taxon>Bacillaceae</taxon>
        <taxon>Lysinibacillus</taxon>
    </lineage>
</organism>
<keyword evidence="1" id="KW-1133">Transmembrane helix</keyword>
<dbReference type="InterPro" id="IPR016024">
    <property type="entry name" value="ARM-type_fold"/>
</dbReference>
<accession>A0A2X0XHN2</accession>
<feature type="transmembrane region" description="Helical" evidence="1">
    <location>
        <begin position="279"/>
        <end position="299"/>
    </location>
</feature>
<keyword evidence="1" id="KW-0812">Transmembrane</keyword>
<feature type="transmembrane region" description="Helical" evidence="1">
    <location>
        <begin position="519"/>
        <end position="542"/>
    </location>
</feature>
<evidence type="ECO:0000313" key="2">
    <source>
        <dbReference type="EMBL" id="SPT98429.1"/>
    </source>
</evidence>
<gene>
    <name evidence="2" type="ORF">NCTC7582_01656</name>
</gene>
<dbReference type="PANTHER" id="PTHR37813:SF1">
    <property type="entry name" value="FELS-2 PROPHAGE PROTEIN"/>
    <property type="match status" value="1"/>
</dbReference>
<feature type="transmembrane region" description="Helical" evidence="1">
    <location>
        <begin position="625"/>
        <end position="649"/>
    </location>
</feature>
<dbReference type="RefSeq" id="WP_112117011.1">
    <property type="nucleotide sequence ID" value="NZ_UAQE01000001.1"/>
</dbReference>
<evidence type="ECO:0000313" key="3">
    <source>
        <dbReference type="Proteomes" id="UP000251431"/>
    </source>
</evidence>
<dbReference type="PANTHER" id="PTHR37813">
    <property type="entry name" value="FELS-2 PROPHAGE PROTEIN"/>
    <property type="match status" value="1"/>
</dbReference>
<protein>
    <submittedName>
        <fullName evidence="2">TMP repeat-containing protein</fullName>
    </submittedName>
</protein>
<proteinExistence type="predicted"/>
<feature type="transmembrane region" description="Helical" evidence="1">
    <location>
        <begin position="589"/>
        <end position="613"/>
    </location>
</feature>
<evidence type="ECO:0000256" key="1">
    <source>
        <dbReference type="SAM" id="Phobius"/>
    </source>
</evidence>
<dbReference type="SUPFAM" id="SSF48371">
    <property type="entry name" value="ARM repeat"/>
    <property type="match status" value="1"/>
</dbReference>
<reference evidence="2 3" key="1">
    <citation type="submission" date="2018-06" db="EMBL/GenBank/DDBJ databases">
        <authorList>
            <consortium name="Pathogen Informatics"/>
            <person name="Doyle S."/>
        </authorList>
    </citation>
    <scope>NUCLEOTIDE SEQUENCE [LARGE SCALE GENOMIC DNA]</scope>
    <source>
        <strain evidence="2 3">NCTC7582</strain>
    </source>
</reference>
<dbReference type="Proteomes" id="UP000251431">
    <property type="component" value="Unassembled WGS sequence"/>
</dbReference>